<dbReference type="Proteomes" id="UP000320496">
    <property type="component" value="Chromosome"/>
</dbReference>
<name>A0A517Z5K2_9PLAN</name>
<accession>A0A517Z5K2</accession>
<dbReference type="OrthoDB" id="285275at2"/>
<dbReference type="AlphaFoldDB" id="A0A517Z5K2"/>
<keyword evidence="2" id="KW-1185">Reference proteome</keyword>
<evidence type="ECO:0000313" key="2">
    <source>
        <dbReference type="Proteomes" id="UP000320496"/>
    </source>
</evidence>
<protein>
    <submittedName>
        <fullName evidence="1">Uncharacterized protein</fullName>
    </submittedName>
</protein>
<gene>
    <name evidence="1" type="ORF">Mal4_20890</name>
</gene>
<dbReference type="RefSeq" id="WP_145368966.1">
    <property type="nucleotide sequence ID" value="NZ_CP036275.1"/>
</dbReference>
<proteinExistence type="predicted"/>
<reference evidence="1 2" key="1">
    <citation type="submission" date="2019-02" db="EMBL/GenBank/DDBJ databases">
        <title>Deep-cultivation of Planctomycetes and their phenomic and genomic characterization uncovers novel biology.</title>
        <authorList>
            <person name="Wiegand S."/>
            <person name="Jogler M."/>
            <person name="Boedeker C."/>
            <person name="Pinto D."/>
            <person name="Vollmers J."/>
            <person name="Rivas-Marin E."/>
            <person name="Kohn T."/>
            <person name="Peeters S.H."/>
            <person name="Heuer A."/>
            <person name="Rast P."/>
            <person name="Oberbeckmann S."/>
            <person name="Bunk B."/>
            <person name="Jeske O."/>
            <person name="Meyerdierks A."/>
            <person name="Storesund J.E."/>
            <person name="Kallscheuer N."/>
            <person name="Luecker S."/>
            <person name="Lage O.M."/>
            <person name="Pohl T."/>
            <person name="Merkel B.J."/>
            <person name="Hornburger P."/>
            <person name="Mueller R.-W."/>
            <person name="Bruemmer F."/>
            <person name="Labrenz M."/>
            <person name="Spormann A.M."/>
            <person name="Op den Camp H."/>
            <person name="Overmann J."/>
            <person name="Amann R."/>
            <person name="Jetten M.S.M."/>
            <person name="Mascher T."/>
            <person name="Medema M.H."/>
            <person name="Devos D.P."/>
            <person name="Kaster A.-K."/>
            <person name="Ovreas L."/>
            <person name="Rohde M."/>
            <person name="Galperin M.Y."/>
            <person name="Jogler C."/>
        </authorList>
    </citation>
    <scope>NUCLEOTIDE SEQUENCE [LARGE SCALE GENOMIC DNA]</scope>
    <source>
        <strain evidence="1 2">Mal4</strain>
    </source>
</reference>
<evidence type="ECO:0000313" key="1">
    <source>
        <dbReference type="EMBL" id="QDU37772.1"/>
    </source>
</evidence>
<sequence>MMHFTCDCCGTSIRHERYVARVEVSPAFDPDEICEEDLESDNLEQIAETLSSLESTDDFDLEDCSPKTFRFDLCASCWRRYLKDPLGRDALRRLNFSKN</sequence>
<dbReference type="KEGG" id="mri:Mal4_20890"/>
<organism evidence="1 2">
    <name type="scientific">Maioricimonas rarisocia</name>
    <dbReference type="NCBI Taxonomy" id="2528026"/>
    <lineage>
        <taxon>Bacteria</taxon>
        <taxon>Pseudomonadati</taxon>
        <taxon>Planctomycetota</taxon>
        <taxon>Planctomycetia</taxon>
        <taxon>Planctomycetales</taxon>
        <taxon>Planctomycetaceae</taxon>
        <taxon>Maioricimonas</taxon>
    </lineage>
</organism>
<dbReference type="EMBL" id="CP036275">
    <property type="protein sequence ID" value="QDU37772.1"/>
    <property type="molecule type" value="Genomic_DNA"/>
</dbReference>